<name>A0A098RZP7_9BACT</name>
<gene>
    <name evidence="7" type="ORF">IX84_30145</name>
</gene>
<sequence>MAQLTLEQRYKIEAWLEAGKSRGQIAQFIGKDKSVVSCEIKRNSDGRNGQYKAGLAHRKAQNRHKLKPKKRRFNAEVEANVLYYLTMDYSPEQISGRAAKDSREMVSTERIYQYIWEDKRKGGKLHQYLRTKGKRYAKRGQAKGRRGQIPGRVGIKHRPEVVERKERFGDLEIDLVVGKGHKQALLTINDRATGMLFMDKVESKEAERIEDKTVELLRDWIPLIHTMTSDNGKEFARHQNIAEKLTIDFYFALPYHSWQRGANENLNGLVRQYFPKDMDFRTIDKAQIQQVVQTLNNRPRKRFGFLSPNEMLAQTLDQQLDVAFIT</sequence>
<dbReference type="STRING" id="1524460.IX84_30145"/>
<keyword evidence="8" id="KW-1185">Reference proteome</keyword>
<evidence type="ECO:0000256" key="2">
    <source>
        <dbReference type="ARBA" id="ARBA00006363"/>
    </source>
</evidence>
<dbReference type="InterPro" id="IPR036397">
    <property type="entry name" value="RNaseH_sf"/>
</dbReference>
<dbReference type="OrthoDB" id="9803231at2"/>
<dbReference type="GO" id="GO:0006313">
    <property type="term" value="P:DNA transposition"/>
    <property type="evidence" value="ECO:0007669"/>
    <property type="project" value="InterPro"/>
</dbReference>
<dbReference type="EMBL" id="JPOS01000094">
    <property type="protein sequence ID" value="KGE85063.1"/>
    <property type="molecule type" value="Genomic_DNA"/>
</dbReference>
<evidence type="ECO:0000259" key="6">
    <source>
        <dbReference type="PROSITE" id="PS50994"/>
    </source>
</evidence>
<keyword evidence="3" id="KW-0815">Transposition</keyword>
<keyword evidence="5" id="KW-0233">DNA recombination</keyword>
<evidence type="ECO:0000313" key="7">
    <source>
        <dbReference type="EMBL" id="KGE85063.1"/>
    </source>
</evidence>
<organism evidence="7 8">
    <name type="scientific">Phaeodactylibacter xiamenensis</name>
    <dbReference type="NCBI Taxonomy" id="1524460"/>
    <lineage>
        <taxon>Bacteria</taxon>
        <taxon>Pseudomonadati</taxon>
        <taxon>Bacteroidota</taxon>
        <taxon>Saprospiria</taxon>
        <taxon>Saprospirales</taxon>
        <taxon>Haliscomenobacteraceae</taxon>
        <taxon>Phaeodactylibacter</taxon>
    </lineage>
</organism>
<dbReference type="InterPro" id="IPR001598">
    <property type="entry name" value="Transposase_IS30_CS"/>
</dbReference>
<dbReference type="Pfam" id="PF13936">
    <property type="entry name" value="HTH_38"/>
    <property type="match status" value="1"/>
</dbReference>
<dbReference type="InterPro" id="IPR012337">
    <property type="entry name" value="RNaseH-like_sf"/>
</dbReference>
<dbReference type="RefSeq" id="WP_044229642.1">
    <property type="nucleotide sequence ID" value="NZ_JPOS01000094.1"/>
</dbReference>
<keyword evidence="4" id="KW-0238">DNA-binding</keyword>
<dbReference type="PANTHER" id="PTHR10948:SF23">
    <property type="entry name" value="TRANSPOSASE INSI FOR INSERTION SEQUENCE ELEMENT IS30A-RELATED"/>
    <property type="match status" value="1"/>
</dbReference>
<dbReference type="Proteomes" id="UP000029736">
    <property type="component" value="Unassembled WGS sequence"/>
</dbReference>
<evidence type="ECO:0000256" key="5">
    <source>
        <dbReference type="ARBA" id="ARBA00023172"/>
    </source>
</evidence>
<dbReference type="PROSITE" id="PS01043">
    <property type="entry name" value="TRANSPOSASE_IS30"/>
    <property type="match status" value="1"/>
</dbReference>
<dbReference type="SUPFAM" id="SSF53098">
    <property type="entry name" value="Ribonuclease H-like"/>
    <property type="match status" value="1"/>
</dbReference>
<dbReference type="InterPro" id="IPR001584">
    <property type="entry name" value="Integrase_cat-core"/>
</dbReference>
<evidence type="ECO:0000256" key="4">
    <source>
        <dbReference type="ARBA" id="ARBA00023125"/>
    </source>
</evidence>
<dbReference type="GO" id="GO:0003677">
    <property type="term" value="F:DNA binding"/>
    <property type="evidence" value="ECO:0007669"/>
    <property type="project" value="UniProtKB-KW"/>
</dbReference>
<evidence type="ECO:0000313" key="8">
    <source>
        <dbReference type="Proteomes" id="UP000029736"/>
    </source>
</evidence>
<dbReference type="PANTHER" id="PTHR10948">
    <property type="entry name" value="TRANSPOSASE"/>
    <property type="match status" value="1"/>
</dbReference>
<dbReference type="GO" id="GO:0015074">
    <property type="term" value="P:DNA integration"/>
    <property type="evidence" value="ECO:0007669"/>
    <property type="project" value="InterPro"/>
</dbReference>
<evidence type="ECO:0000256" key="3">
    <source>
        <dbReference type="ARBA" id="ARBA00022578"/>
    </source>
</evidence>
<dbReference type="GO" id="GO:0004803">
    <property type="term" value="F:transposase activity"/>
    <property type="evidence" value="ECO:0007669"/>
    <property type="project" value="InterPro"/>
</dbReference>
<comment type="similarity">
    <text evidence="2">Belongs to the transposase IS30 family.</text>
</comment>
<reference evidence="7 8" key="1">
    <citation type="journal article" date="2014" name="Int. J. Syst. Evol. Microbiol.">
        <title>Phaeodactylibacter xiamenensis gen. nov., sp. nov., a member of the family Saprospiraceae isolated from the marine alga Phaeodactylum tricornutum.</title>
        <authorList>
            <person name="Chen Z.Jr."/>
            <person name="Lei X."/>
            <person name="Lai Q."/>
            <person name="Li Y."/>
            <person name="Zhang B."/>
            <person name="Zhang J."/>
            <person name="Zhang H."/>
            <person name="Yang L."/>
            <person name="Zheng W."/>
            <person name="Tian Y."/>
            <person name="Yu Z."/>
            <person name="Xu H.Jr."/>
            <person name="Zheng T."/>
        </authorList>
    </citation>
    <scope>NUCLEOTIDE SEQUENCE [LARGE SCALE GENOMIC DNA]</scope>
    <source>
        <strain evidence="7 8">KD52</strain>
    </source>
</reference>
<dbReference type="PROSITE" id="PS50994">
    <property type="entry name" value="INTEGRASE"/>
    <property type="match status" value="1"/>
</dbReference>
<proteinExistence type="inferred from homology"/>
<dbReference type="InterPro" id="IPR051917">
    <property type="entry name" value="Transposase-Integrase"/>
</dbReference>
<accession>A0A098RZP7</accession>
<dbReference type="AlphaFoldDB" id="A0A098RZP7"/>
<dbReference type="InterPro" id="IPR053392">
    <property type="entry name" value="Transposase_IS30-like"/>
</dbReference>
<comment type="function">
    <text evidence="1">Required for the transposition of the insertion element.</text>
</comment>
<evidence type="ECO:0000256" key="1">
    <source>
        <dbReference type="ARBA" id="ARBA00002190"/>
    </source>
</evidence>
<comment type="caution">
    <text evidence="7">The sequence shown here is derived from an EMBL/GenBank/DDBJ whole genome shotgun (WGS) entry which is preliminary data.</text>
</comment>
<feature type="domain" description="Integrase catalytic" evidence="6">
    <location>
        <begin position="155"/>
        <end position="316"/>
    </location>
</feature>
<dbReference type="GO" id="GO:0005829">
    <property type="term" value="C:cytosol"/>
    <property type="evidence" value="ECO:0007669"/>
    <property type="project" value="TreeGrafter"/>
</dbReference>
<protein>
    <submittedName>
        <fullName evidence="7">Transposase</fullName>
    </submittedName>
</protein>
<dbReference type="Gene3D" id="3.30.420.10">
    <property type="entry name" value="Ribonuclease H-like superfamily/Ribonuclease H"/>
    <property type="match status" value="1"/>
</dbReference>
<dbReference type="InterPro" id="IPR025246">
    <property type="entry name" value="IS30-like_HTH"/>
</dbReference>
<dbReference type="NCBIfam" id="NF033563">
    <property type="entry name" value="transpos_IS30"/>
    <property type="match status" value="1"/>
</dbReference>